<evidence type="ECO:0000313" key="1">
    <source>
        <dbReference type="EMBL" id="RCK80997.1"/>
    </source>
</evidence>
<dbReference type="Proteomes" id="UP000252355">
    <property type="component" value="Unassembled WGS sequence"/>
</dbReference>
<evidence type="ECO:0000313" key="2">
    <source>
        <dbReference type="Proteomes" id="UP000252355"/>
    </source>
</evidence>
<proteinExistence type="predicted"/>
<comment type="caution">
    <text evidence="1">The sequence shown here is derived from an EMBL/GenBank/DDBJ whole genome shotgun (WGS) entry which is preliminary data.</text>
</comment>
<dbReference type="EMBL" id="QOQW01000003">
    <property type="protein sequence ID" value="RCK80997.1"/>
    <property type="molecule type" value="Genomic_DNA"/>
</dbReference>
<dbReference type="SUPFAM" id="SSF48452">
    <property type="entry name" value="TPR-like"/>
    <property type="match status" value="1"/>
</dbReference>
<gene>
    <name evidence="1" type="ORF">OZSIB_2374</name>
</gene>
<sequence>MPEMMLSTGAKIVLAVALGFFLAVAGLFIQRFAYVDFGSLKVGLKPQVVSEGSDVALATSSADLEDEFPNRDKHLNEARAIQYVNHATRDYFSGSYDEALRRLERAKWYDPHNFGAFKLSGQIQFERSQYRKAFNEWARATQLPNYDQSLLRDLDVLKRLIRYCRTEIDRLQKTVNQNPEDRISAARLRELEYRMAD</sequence>
<dbReference type="AlphaFoldDB" id="A0A367ZT22"/>
<protein>
    <submittedName>
        <fullName evidence="1">Uncharacterized protein</fullName>
    </submittedName>
</protein>
<organism evidence="1 2">
    <name type="scientific">Candidatus Ozemobacter sibiricus</name>
    <dbReference type="NCBI Taxonomy" id="2268124"/>
    <lineage>
        <taxon>Bacteria</taxon>
        <taxon>Candidatus Ozemobacteria</taxon>
        <taxon>Candidatus Ozemobacterales</taxon>
        <taxon>Candidatus Ozemobacteraceae</taxon>
        <taxon>Candidatus Ozemobacter</taxon>
    </lineage>
</organism>
<dbReference type="Gene3D" id="1.25.40.10">
    <property type="entry name" value="Tetratricopeptide repeat domain"/>
    <property type="match status" value="1"/>
</dbReference>
<accession>A0A367ZT22</accession>
<name>A0A367ZT22_9BACT</name>
<dbReference type="InterPro" id="IPR011990">
    <property type="entry name" value="TPR-like_helical_dom_sf"/>
</dbReference>
<reference evidence="1 2" key="1">
    <citation type="submission" date="2018-05" db="EMBL/GenBank/DDBJ databases">
        <title>A metagenomic window into the 2 km-deep terrestrial subsurface aquifer revealed taxonomically and functionally diverse microbial community comprising novel uncultured bacterial lineages.</title>
        <authorList>
            <person name="Kadnikov V.V."/>
            <person name="Mardanov A.V."/>
            <person name="Beletsky A.V."/>
            <person name="Banks D."/>
            <person name="Pimenov N.V."/>
            <person name="Frank Y.A."/>
            <person name="Karnachuk O.V."/>
            <person name="Ravin N.V."/>
        </authorList>
    </citation>
    <scope>NUCLEOTIDE SEQUENCE [LARGE SCALE GENOMIC DNA]</scope>
    <source>
        <strain evidence="1">BY5</strain>
    </source>
</reference>